<evidence type="ECO:0000313" key="2">
    <source>
        <dbReference type="Proteomes" id="UP001291309"/>
    </source>
</evidence>
<keyword evidence="2" id="KW-1185">Reference proteome</keyword>
<reference evidence="1 2" key="1">
    <citation type="submission" date="2023-12" db="EMBL/GenBank/DDBJ databases">
        <title>the genome sequence of Hyalangium sp. s54d21.</title>
        <authorList>
            <person name="Zhang X."/>
        </authorList>
    </citation>
    <scope>NUCLEOTIDE SEQUENCE [LARGE SCALE GENOMIC DNA]</scope>
    <source>
        <strain evidence="2">s54d21</strain>
    </source>
</reference>
<dbReference type="Proteomes" id="UP001291309">
    <property type="component" value="Unassembled WGS sequence"/>
</dbReference>
<organism evidence="1 2">
    <name type="scientific">Hyalangium rubrum</name>
    <dbReference type="NCBI Taxonomy" id="3103134"/>
    <lineage>
        <taxon>Bacteria</taxon>
        <taxon>Pseudomonadati</taxon>
        <taxon>Myxococcota</taxon>
        <taxon>Myxococcia</taxon>
        <taxon>Myxococcales</taxon>
        <taxon>Cystobacterineae</taxon>
        <taxon>Archangiaceae</taxon>
        <taxon>Hyalangium</taxon>
    </lineage>
</organism>
<comment type="caution">
    <text evidence="1">The sequence shown here is derived from an EMBL/GenBank/DDBJ whole genome shotgun (WGS) entry which is preliminary data.</text>
</comment>
<evidence type="ECO:0000313" key="1">
    <source>
        <dbReference type="EMBL" id="MDY7229157.1"/>
    </source>
</evidence>
<gene>
    <name evidence="1" type="ORF">SYV04_22280</name>
</gene>
<accession>A0ABU5H6R1</accession>
<dbReference type="EMBL" id="JAXIVS010000007">
    <property type="protein sequence ID" value="MDY7229157.1"/>
    <property type="molecule type" value="Genomic_DNA"/>
</dbReference>
<dbReference type="RefSeq" id="WP_321547877.1">
    <property type="nucleotide sequence ID" value="NZ_JAXIVS010000007.1"/>
</dbReference>
<name>A0ABU5H6R1_9BACT</name>
<protein>
    <submittedName>
        <fullName evidence="1">Uncharacterized protein</fullName>
    </submittedName>
</protein>
<sequence length="133" mass="15058">MRMGKAFLASGNGHQNANRRKALDYVLKNIEGVTAVDERTVEFSPYGRCHFAAYTDPKGAMISTPARGDDVYGSVDWHFRDAIMMFRDFGDGRCIIYVCPIKPLFSVRTIGHHGVRWEDVLNLASFKQVFKPQ</sequence>
<proteinExistence type="predicted"/>